<reference evidence="1" key="1">
    <citation type="journal article" date="2011" name="Environ. Microbiol.">
        <title>Time-series analyses of Monterey Bay coastal microbial picoplankton using a 'genome proxy' microarray.</title>
        <authorList>
            <person name="Rich V.I."/>
            <person name="Pham V.D."/>
            <person name="Eppley J."/>
            <person name="Shi Y."/>
            <person name="DeLong E.F."/>
        </authorList>
    </citation>
    <scope>NUCLEOTIDE SEQUENCE</scope>
</reference>
<sequence>MKQPKLLLLTAVRPFCGESLSLQVFSRLKFLETTLSLNEHKPHSLIPSTALSSPPSA</sequence>
<evidence type="ECO:0000313" key="1">
    <source>
        <dbReference type="EMBL" id="ADI16871.1"/>
    </source>
</evidence>
<organism evidence="1">
    <name type="scientific">uncultured gamma proteobacterium HF0010_16J05</name>
    <dbReference type="NCBI Taxonomy" id="710981"/>
    <lineage>
        <taxon>Bacteria</taxon>
        <taxon>Pseudomonadati</taxon>
        <taxon>Pseudomonadota</taxon>
        <taxon>Gammaproteobacteria</taxon>
        <taxon>environmental samples</taxon>
    </lineage>
</organism>
<dbReference type="EMBL" id="GU474849">
    <property type="protein sequence ID" value="ADI16871.1"/>
    <property type="molecule type" value="Genomic_DNA"/>
</dbReference>
<dbReference type="AlphaFoldDB" id="E0XR30"/>
<protein>
    <submittedName>
        <fullName evidence="1">Uncharacterized protein</fullName>
    </submittedName>
</protein>
<proteinExistence type="predicted"/>
<name>E0XR30_9GAMM</name>
<accession>E0XR30</accession>